<dbReference type="EC" id="2.7.8.5" evidence="11"/>
<evidence type="ECO:0000256" key="7">
    <source>
        <dbReference type="ARBA" id="ARBA00023098"/>
    </source>
</evidence>
<comment type="pathway">
    <text evidence="2 11">Phospholipid metabolism; phosphatidylglycerol biosynthesis; phosphatidylglycerol from CDP-diacylglycerol: step 1/2.</text>
</comment>
<dbReference type="Gene3D" id="3.30.870.10">
    <property type="entry name" value="Endonuclease Chain A"/>
    <property type="match status" value="2"/>
</dbReference>
<reference evidence="13" key="1">
    <citation type="submission" date="2020-09" db="EMBL/GenBank/DDBJ databases">
        <authorList>
            <person name="Kikuchi T."/>
        </authorList>
    </citation>
    <scope>NUCLEOTIDE SEQUENCE</scope>
    <source>
        <strain evidence="13">SH1</strain>
    </source>
</reference>
<evidence type="ECO:0000256" key="11">
    <source>
        <dbReference type="RuleBase" id="RU365024"/>
    </source>
</evidence>
<keyword evidence="11" id="KW-0547">Nucleotide-binding</keyword>
<dbReference type="GO" id="GO:0008444">
    <property type="term" value="F:CDP-diacylglycerol-glycerol-3-phosphate 3-phosphatidyltransferase activity"/>
    <property type="evidence" value="ECO:0007669"/>
    <property type="project" value="UniProtKB-EC"/>
</dbReference>
<name>A0A811L8J7_9BILA</name>
<dbReference type="Pfam" id="PF13091">
    <property type="entry name" value="PLDc_2"/>
    <property type="match status" value="1"/>
</dbReference>
<keyword evidence="11" id="KW-0067">ATP-binding</keyword>
<comment type="subcellular location">
    <subcellularLocation>
        <location evidence="11">Mitochondrion</location>
    </subcellularLocation>
</comment>
<evidence type="ECO:0000256" key="3">
    <source>
        <dbReference type="ARBA" id="ARBA00010682"/>
    </source>
</evidence>
<dbReference type="CDD" id="cd09135">
    <property type="entry name" value="PLDc_PGS1_euk_1"/>
    <property type="match status" value="1"/>
</dbReference>
<dbReference type="Proteomes" id="UP000783686">
    <property type="component" value="Unassembled WGS sequence"/>
</dbReference>
<keyword evidence="4 11" id="KW-0444">Lipid biosynthesis</keyword>
<protein>
    <recommendedName>
        <fullName evidence="11">CDP-diacylglycerol--glycerol-3-phosphate 3-phosphatidyltransferase</fullName>
        <ecNumber evidence="11">2.7.8.5</ecNumber>
    </recommendedName>
</protein>
<dbReference type="SUPFAM" id="SSF56024">
    <property type="entry name" value="Phospholipase D/nuclease"/>
    <property type="match status" value="2"/>
</dbReference>
<dbReference type="InterPro" id="IPR025202">
    <property type="entry name" value="PLD-like_dom"/>
</dbReference>
<dbReference type="InterPro" id="IPR016270">
    <property type="entry name" value="PGS1"/>
</dbReference>
<dbReference type="PROSITE" id="PS50035">
    <property type="entry name" value="PLD"/>
    <property type="match status" value="1"/>
</dbReference>
<evidence type="ECO:0000256" key="10">
    <source>
        <dbReference type="ARBA" id="ARBA00048586"/>
    </source>
</evidence>
<comment type="caution">
    <text evidence="13">The sequence shown here is derived from an EMBL/GenBank/DDBJ whole genome shotgun (WGS) entry which is preliminary data.</text>
</comment>
<dbReference type="Proteomes" id="UP000614601">
    <property type="component" value="Unassembled WGS sequence"/>
</dbReference>
<dbReference type="PANTHER" id="PTHR12586:SF1">
    <property type="entry name" value="CDP-DIACYLGLYCEROL--GLYCEROL-3-PHOSPHATE 3-PHOSPHATIDYLTRANSFERASE, MITOCHONDRIAL"/>
    <property type="match status" value="1"/>
</dbReference>
<dbReference type="OrthoDB" id="10250191at2759"/>
<accession>A0A811L8J7</accession>
<keyword evidence="7 11" id="KW-0443">Lipid metabolism</keyword>
<dbReference type="UniPathway" id="UPA00084">
    <property type="reaction ID" value="UER00503"/>
</dbReference>
<keyword evidence="14" id="KW-1185">Reference proteome</keyword>
<evidence type="ECO:0000313" key="13">
    <source>
        <dbReference type="EMBL" id="CAD5224458.1"/>
    </source>
</evidence>
<dbReference type="SMART" id="SM00155">
    <property type="entry name" value="PLDc"/>
    <property type="match status" value="2"/>
</dbReference>
<evidence type="ECO:0000256" key="5">
    <source>
        <dbReference type="ARBA" id="ARBA00022679"/>
    </source>
</evidence>
<evidence type="ECO:0000256" key="9">
    <source>
        <dbReference type="ARBA" id="ARBA00023264"/>
    </source>
</evidence>
<evidence type="ECO:0000256" key="8">
    <source>
        <dbReference type="ARBA" id="ARBA00023209"/>
    </source>
</evidence>
<evidence type="ECO:0000256" key="2">
    <source>
        <dbReference type="ARBA" id="ARBA00005042"/>
    </source>
</evidence>
<keyword evidence="6" id="KW-0677">Repeat</keyword>
<evidence type="ECO:0000259" key="12">
    <source>
        <dbReference type="PROSITE" id="PS50035"/>
    </source>
</evidence>
<keyword evidence="11" id="KW-0496">Mitochondrion</keyword>
<gene>
    <name evidence="13" type="ORF">BOKJ2_LOCUS11089</name>
</gene>
<dbReference type="GO" id="GO:0005739">
    <property type="term" value="C:mitochondrion"/>
    <property type="evidence" value="ECO:0007669"/>
    <property type="project" value="UniProtKB-SubCell"/>
</dbReference>
<keyword evidence="8 11" id="KW-0594">Phospholipid biosynthesis</keyword>
<comment type="similarity">
    <text evidence="3 11">Belongs to the CDP-alcohol phosphatidyltransferase class-II family.</text>
</comment>
<dbReference type="EMBL" id="CAJFDH010000005">
    <property type="protein sequence ID" value="CAD5224458.1"/>
    <property type="molecule type" value="Genomic_DNA"/>
</dbReference>
<dbReference type="PANTHER" id="PTHR12586">
    <property type="entry name" value="CDP-DIACYLGLYCEROL--SERINE O-PHOSPHATIDYLTRANSFERASE"/>
    <property type="match status" value="1"/>
</dbReference>
<evidence type="ECO:0000313" key="14">
    <source>
        <dbReference type="Proteomes" id="UP000614601"/>
    </source>
</evidence>
<organism evidence="13 14">
    <name type="scientific">Bursaphelenchus okinawaensis</name>
    <dbReference type="NCBI Taxonomy" id="465554"/>
    <lineage>
        <taxon>Eukaryota</taxon>
        <taxon>Metazoa</taxon>
        <taxon>Ecdysozoa</taxon>
        <taxon>Nematoda</taxon>
        <taxon>Chromadorea</taxon>
        <taxon>Rhabditida</taxon>
        <taxon>Tylenchina</taxon>
        <taxon>Tylenchomorpha</taxon>
        <taxon>Aphelenchoidea</taxon>
        <taxon>Aphelenchoididae</taxon>
        <taxon>Bursaphelenchus</taxon>
    </lineage>
</organism>
<dbReference type="EMBL" id="CAJFCW020000005">
    <property type="protein sequence ID" value="CAG9119872.1"/>
    <property type="molecule type" value="Genomic_DNA"/>
</dbReference>
<keyword evidence="9 11" id="KW-1208">Phospholipid metabolism</keyword>
<comment type="function">
    <text evidence="1 11">Functions in the biosynthesis of the anionic phospholipids phosphatidylglycerol and cardiolipin.</text>
</comment>
<keyword evidence="5 11" id="KW-0808">Transferase</keyword>
<dbReference type="AlphaFoldDB" id="A0A811L8J7"/>
<evidence type="ECO:0000256" key="4">
    <source>
        <dbReference type="ARBA" id="ARBA00022516"/>
    </source>
</evidence>
<evidence type="ECO:0000256" key="1">
    <source>
        <dbReference type="ARBA" id="ARBA00003537"/>
    </source>
</evidence>
<proteinExistence type="inferred from homology"/>
<comment type="catalytic activity">
    <reaction evidence="10 11">
        <text>a CDP-1,2-diacyl-sn-glycerol + sn-glycerol 3-phosphate = a 1,2-diacyl-sn-glycero-3-phospho-(1'-sn-glycero-3'-phosphate) + CMP + H(+)</text>
        <dbReference type="Rhea" id="RHEA:12593"/>
        <dbReference type="ChEBI" id="CHEBI:15378"/>
        <dbReference type="ChEBI" id="CHEBI:57597"/>
        <dbReference type="ChEBI" id="CHEBI:58332"/>
        <dbReference type="ChEBI" id="CHEBI:60110"/>
        <dbReference type="ChEBI" id="CHEBI:60377"/>
        <dbReference type="EC" id="2.7.8.5"/>
    </reaction>
</comment>
<dbReference type="InterPro" id="IPR001736">
    <property type="entry name" value="PLipase_D/transphosphatidylase"/>
</dbReference>
<dbReference type="CDD" id="cd09137">
    <property type="entry name" value="PLDc_PGS1_euk_2"/>
    <property type="match status" value="1"/>
</dbReference>
<dbReference type="GO" id="GO:0005524">
    <property type="term" value="F:ATP binding"/>
    <property type="evidence" value="ECO:0007669"/>
    <property type="project" value="UniProtKB-KW"/>
</dbReference>
<feature type="domain" description="PLD phosphodiesterase" evidence="12">
    <location>
        <begin position="129"/>
        <end position="155"/>
    </location>
</feature>
<sequence length="676" mass="77521">MNESTITEGFHGVSVESESIYFLKTPEEFYNTLIDKLGAAKKRVYLSALYLGTGELEQSLVTKLEDRVNKNDEITVKLLFDYLRGTRGGEKSSVGILKHLSDKIEAYFFHTPNLRGILKKYMPERVNEIVGLQHMKFFIFDDTIIISGANLSDTYFTNRQDRYVVIENSPELVDFFVTLFEAVSSCSFQLKSDGSLEPKCDVHPFKGKPDDYKDLFLSKTNDALSKLGKFQETTETLVYPVVQMGSFKIREEERLMKNIFRKQDVEMDITLATGYLNLYDQYSDLMLNESNCPIDIVFASPEANGFHKAKGISGYIPALYVYISELLLRKINQLGRKIRLLEYQKPGWSFHGKGMWINSKTDDYTATVIGSSNFGYRSTTRDLEAQLVIVTRNEVLKRRINEEKSFILENTRPLDHVLLAKPDHYVPFWMSFLMTSGGLLIREFVKRVKPVERHGALVPTRGFYTSSSKRTLRRRAKPVSVDPFSPAELKQRMGGFSARRLASTSAQSYQNDAEQWIPVYRFTKIGMCFMVARAKFYQTIASIALIPYETYRMTMGSCDLQEYFTVCGLAFLAPCVLMAFANTFNKLVGVVSFNPETEEFRFGYLSFWGRRTNKLVKYDEIYSLLDTHDPTDKKVILKMDFSDGDSLFIPTNSVQIVDETLAKQLFGDLTFFKKLE</sequence>
<dbReference type="GO" id="GO:0032049">
    <property type="term" value="P:cardiolipin biosynthetic process"/>
    <property type="evidence" value="ECO:0007669"/>
    <property type="project" value="InterPro"/>
</dbReference>
<evidence type="ECO:0000256" key="6">
    <source>
        <dbReference type="ARBA" id="ARBA00022737"/>
    </source>
</evidence>